<dbReference type="SUPFAM" id="SSF74877">
    <property type="entry name" value="Major surface antigen p30, SAG1"/>
    <property type="match status" value="2"/>
</dbReference>
<sequence>MTTSVAKLWTPTSAGAAQFLLVVSDYLCFVLVVAVLHAEALRQYETLSISVGEERESPCTVSNGVALCDCSTGTSASATKLTARLSTTVNTIQLTCANADVGMPDPMESDMVCPVDSPDLSQCKPAGRALQAHKAANQAFPITQLLNGATDASLTWQQQKLKKIYALEIPPNLFPLTDQQFGVGCGKKGTNTSCKVKVTVAAKPSASVNQIVSCAYGADSNTGTALQSVTISPTHPSVTLDCGSAGVVQPEDHTTEHCPAGAPVQHKCDQPYTSIFKDFQPSWWSGDTETSHKATLTVPNDKFPVDEQKFVVGCKSQETINGGESTAGSTVCSVEVTVLGTSEMSSGGANTPSVLVTAGVSVVAAYFAFASLEAAFLQDYFSVTS</sequence>
<gene>
    <name evidence="3" type="ORF">NCLIV_011305</name>
</gene>
<keyword evidence="1" id="KW-0472">Membrane</keyword>
<dbReference type="Proteomes" id="UP000007494">
    <property type="component" value="Chromosome IV"/>
</dbReference>
<dbReference type="RefSeq" id="XP_003880697.1">
    <property type="nucleotide sequence ID" value="XM_003880648.1"/>
</dbReference>
<name>F0VAH5_NEOCL</name>
<feature type="transmembrane region" description="Helical" evidence="1">
    <location>
        <begin position="354"/>
        <end position="377"/>
    </location>
</feature>
<protein>
    <submittedName>
        <fullName evidence="3">Srs domain-containing protein</fullName>
    </submittedName>
</protein>
<accession>F0VAH5</accession>
<organism evidence="3 4">
    <name type="scientific">Neospora caninum (strain Liverpool)</name>
    <dbReference type="NCBI Taxonomy" id="572307"/>
    <lineage>
        <taxon>Eukaryota</taxon>
        <taxon>Sar</taxon>
        <taxon>Alveolata</taxon>
        <taxon>Apicomplexa</taxon>
        <taxon>Conoidasida</taxon>
        <taxon>Coccidia</taxon>
        <taxon>Eucoccidiorida</taxon>
        <taxon>Eimeriorina</taxon>
        <taxon>Sarcocystidae</taxon>
        <taxon>Neospora</taxon>
    </lineage>
</organism>
<keyword evidence="1" id="KW-1133">Transmembrane helix</keyword>
<dbReference type="InterPro" id="IPR007226">
    <property type="entry name" value="SRS_dom"/>
</dbReference>
<dbReference type="Gene3D" id="2.60.40.1320">
    <property type="entry name" value="SRS domain"/>
    <property type="match status" value="2"/>
</dbReference>
<evidence type="ECO:0000313" key="4">
    <source>
        <dbReference type="Proteomes" id="UP000007494"/>
    </source>
</evidence>
<keyword evidence="4" id="KW-1185">Reference proteome</keyword>
<feature type="domain" description="SRS" evidence="2">
    <location>
        <begin position="65"/>
        <end position="200"/>
    </location>
</feature>
<evidence type="ECO:0000256" key="1">
    <source>
        <dbReference type="SAM" id="Phobius"/>
    </source>
</evidence>
<reference evidence="4" key="1">
    <citation type="journal article" date="2012" name="PLoS Pathog.">
        <title>Comparative genomics of the apicomplexan parasites Toxoplasma gondii and Neospora caninum: Coccidia differing in host range and transmission strategy.</title>
        <authorList>
            <person name="Reid A.J."/>
            <person name="Vermont S.J."/>
            <person name="Cotton J.A."/>
            <person name="Harris D."/>
            <person name="Hill-Cawthorne G.A."/>
            <person name="Konen-Waisman S."/>
            <person name="Latham S.M."/>
            <person name="Mourier T."/>
            <person name="Norton R."/>
            <person name="Quail M.A."/>
            <person name="Sanders M."/>
            <person name="Shanmugam D."/>
            <person name="Sohal A."/>
            <person name="Wasmuth J.D."/>
            <person name="Brunk B."/>
            <person name="Grigg M.E."/>
            <person name="Howard J.C."/>
            <person name="Parkinson J."/>
            <person name="Roos D.S."/>
            <person name="Trees A.J."/>
            <person name="Berriman M."/>
            <person name="Pain A."/>
            <person name="Wastling J.M."/>
        </authorList>
    </citation>
    <scope>NUCLEOTIDE SEQUENCE [LARGE SCALE GENOMIC DNA]</scope>
    <source>
        <strain evidence="4">Liverpool</strain>
    </source>
</reference>
<dbReference type="InParanoid" id="F0VAH5"/>
<dbReference type="Pfam" id="PF04092">
    <property type="entry name" value="SAG"/>
    <property type="match status" value="2"/>
</dbReference>
<dbReference type="InterPro" id="IPR028352">
    <property type="entry name" value="Surface_antig_SAG1"/>
</dbReference>
<keyword evidence="1" id="KW-0812">Transmembrane</keyword>
<dbReference type="GeneID" id="13441693"/>
<dbReference type="InterPro" id="IPR036755">
    <property type="entry name" value="SRS_dom_sf"/>
</dbReference>
<dbReference type="PRINTS" id="PR01801">
    <property type="entry name" value="SURFCEANTIGN"/>
</dbReference>
<evidence type="ECO:0000259" key="2">
    <source>
        <dbReference type="Pfam" id="PF04092"/>
    </source>
</evidence>
<feature type="domain" description="SRS" evidence="2">
    <location>
        <begin position="210"/>
        <end position="338"/>
    </location>
</feature>
<dbReference type="VEuPathDB" id="ToxoDB:NCLIV_011305"/>
<dbReference type="EMBL" id="FR823384">
    <property type="protein sequence ID" value="CBZ50664.1"/>
    <property type="molecule type" value="Genomic_DNA"/>
</dbReference>
<evidence type="ECO:0000313" key="3">
    <source>
        <dbReference type="EMBL" id="CBZ50664.1"/>
    </source>
</evidence>
<proteinExistence type="predicted"/>
<dbReference type="AlphaFoldDB" id="F0VAH5"/>
<feature type="transmembrane region" description="Helical" evidence="1">
    <location>
        <begin position="16"/>
        <end position="36"/>
    </location>
</feature>
<dbReference type="GO" id="GO:0016020">
    <property type="term" value="C:membrane"/>
    <property type="evidence" value="ECO:0007669"/>
    <property type="project" value="InterPro"/>
</dbReference>